<organism evidence="1 2">
    <name type="scientific">Thalassotalea loyana</name>
    <dbReference type="NCBI Taxonomy" id="280483"/>
    <lineage>
        <taxon>Bacteria</taxon>
        <taxon>Pseudomonadati</taxon>
        <taxon>Pseudomonadota</taxon>
        <taxon>Gammaproteobacteria</taxon>
        <taxon>Alteromonadales</taxon>
        <taxon>Colwelliaceae</taxon>
        <taxon>Thalassotalea</taxon>
    </lineage>
</organism>
<gene>
    <name evidence="1" type="ORF">tloyanaT_13310</name>
</gene>
<dbReference type="RefSeq" id="WP_284296838.1">
    <property type="nucleotide sequence ID" value="NZ_BSSV01000002.1"/>
</dbReference>
<reference evidence="1 2" key="1">
    <citation type="submission" date="2023-03" db="EMBL/GenBank/DDBJ databases">
        <title>Thalassotalea loyana LMG 22536T draft genome sequence.</title>
        <authorList>
            <person name="Sawabe T."/>
        </authorList>
    </citation>
    <scope>NUCLEOTIDE SEQUENCE [LARGE SCALE GENOMIC DNA]</scope>
    <source>
        <strain evidence="1 2">LMG 22536</strain>
    </source>
</reference>
<dbReference type="EMBL" id="BSSV01000002">
    <property type="protein sequence ID" value="GLX85079.1"/>
    <property type="molecule type" value="Genomic_DNA"/>
</dbReference>
<proteinExistence type="predicted"/>
<dbReference type="Pfam" id="PF06074">
    <property type="entry name" value="Portal_Mu"/>
    <property type="match status" value="1"/>
</dbReference>
<evidence type="ECO:0000313" key="1">
    <source>
        <dbReference type="EMBL" id="GLX85079.1"/>
    </source>
</evidence>
<keyword evidence="2" id="KW-1185">Reference proteome</keyword>
<accession>A0ABQ6HAS1</accession>
<sequence length="497" mass="55798">MKKPVTTEIATTPSSRRLASRAIGSVYTSGLVENPDNILRAKGHNLDVYREILRDDQVTSCYQQRFLALLGKEWQVDAASESAQDQAIAEFVREQIKRINFDDVTRKMLYGLHYGWAVGEILWASEDNRIVIDKIKVKDRAKFKFDEDNNLYFIQQGGEAKPMPDNKFWLFNSGADTDDNPYGLGLAHSLYWPTFFKRNGIKFWLIFLEKFGMPTAMAKLPGAQIDDPNEKEKALEVLEAIQADSGVVCPDNLIVDLVEASRSGTADYNAMCDRMDAAIAKVILSQTMTTDSGSSYSQAKVHSDVKDELIKADADLICDSFNKQVIKPLIEYNFPGAEVPRVWRKVKDDEDLEKVAERDNKIMALGFEPSEQYIKETYGEGWSKKASDMLPPKNNNVPPMGADFADVTALTQKRVNHRQDQQALIEGAQQLAEDYAELYGDKIQKLIGLLEETDDVGTFQRELDLLFSEAPSQAQAQKIAKATFVSRLMGLFKGTAA</sequence>
<comment type="caution">
    <text evidence="1">The sequence shown here is derived from an EMBL/GenBank/DDBJ whole genome shotgun (WGS) entry which is preliminary data.</text>
</comment>
<name>A0ABQ6HAS1_9GAMM</name>
<protein>
    <recommendedName>
        <fullName evidence="3">DUF935 family protein</fullName>
    </recommendedName>
</protein>
<evidence type="ECO:0008006" key="3">
    <source>
        <dbReference type="Google" id="ProtNLM"/>
    </source>
</evidence>
<dbReference type="InterPro" id="IPR009279">
    <property type="entry name" value="Portal_Mu"/>
</dbReference>
<evidence type="ECO:0000313" key="2">
    <source>
        <dbReference type="Proteomes" id="UP001157134"/>
    </source>
</evidence>
<dbReference type="Proteomes" id="UP001157134">
    <property type="component" value="Unassembled WGS sequence"/>
</dbReference>